<dbReference type="CDD" id="cd03801">
    <property type="entry name" value="GT4_PimA-like"/>
    <property type="match status" value="1"/>
</dbReference>
<dbReference type="GeneID" id="56082274"/>
<gene>
    <name evidence="3" type="ORF">HZS54_06755</name>
</gene>
<dbReference type="InterPro" id="IPR001296">
    <property type="entry name" value="Glyco_trans_1"/>
</dbReference>
<dbReference type="Pfam" id="PF00534">
    <property type="entry name" value="Glycos_transf_1"/>
    <property type="match status" value="1"/>
</dbReference>
<accession>A0A7D5PA76</accession>
<feature type="domain" description="Glycosyl transferase family 1" evidence="1">
    <location>
        <begin position="185"/>
        <end position="346"/>
    </location>
</feature>
<dbReference type="PANTHER" id="PTHR12526:SF622">
    <property type="entry name" value="GLYCOSYLTRANSFERASE (GROUP I)"/>
    <property type="match status" value="1"/>
</dbReference>
<organism evidence="3 4">
    <name type="scientific">Halosimplex pelagicum</name>
    <dbReference type="NCBI Taxonomy" id="869886"/>
    <lineage>
        <taxon>Archaea</taxon>
        <taxon>Methanobacteriati</taxon>
        <taxon>Methanobacteriota</taxon>
        <taxon>Stenosarchaea group</taxon>
        <taxon>Halobacteria</taxon>
        <taxon>Halobacteriales</taxon>
        <taxon>Haloarculaceae</taxon>
        <taxon>Halosimplex</taxon>
    </lineage>
</organism>
<sequence length="365" mass="40929">MRFIGYYPGVDFGDPSQFGRVIHTQNFIQNYHSAIDPNSLFIVGRENDFDHESVQELGFGDSIISKLIRDLIGISLLLKIVLTSDDRIVVYSRDSPYLSKLLIGLHPRVCLVLEVNGLANTEGGQSTMSAKLYQWIREKSRNRSALLICVSEGIKEELQTRDNKKHIAVVENGVDTELFSPDSEQKANDGEQAVCYVGSLQPWQGVEEMLEVLSLVDRELRFYVVGGTISRQKELQENAKSLGIEGQVEFVGRVSHSMVPSYINKADVCFGPFNASRQASPMKIYEYLACGKSVILVNDSGLEYVEDYPGVHRFSSDMSDQELAAHLNELLSGNSSNIEGREYIEKNRSWSSVVSRIRELIDQSC</sequence>
<reference evidence="3 4" key="1">
    <citation type="submission" date="2020-07" db="EMBL/GenBank/DDBJ databases">
        <title>Halosimplex litoreum sp. nov. and Halosimplex rubrum sp. nov., isolated from different salt environments.</title>
        <authorList>
            <person name="Cui H."/>
        </authorList>
    </citation>
    <scope>NUCLEOTIDE SEQUENCE [LARGE SCALE GENOMIC DNA]</scope>
    <source>
        <strain evidence="3 4">R2</strain>
    </source>
</reference>
<dbReference type="AlphaFoldDB" id="A0A7D5PA76"/>
<dbReference type="RefSeq" id="WP_179921241.1">
    <property type="nucleotide sequence ID" value="NZ_CP058909.1"/>
</dbReference>
<dbReference type="EMBL" id="CP058909">
    <property type="protein sequence ID" value="QLH81342.1"/>
    <property type="molecule type" value="Genomic_DNA"/>
</dbReference>
<keyword evidence="3" id="KW-0808">Transferase</keyword>
<dbReference type="InterPro" id="IPR028098">
    <property type="entry name" value="Glyco_trans_4-like_N"/>
</dbReference>
<evidence type="ECO:0000259" key="1">
    <source>
        <dbReference type="Pfam" id="PF00534"/>
    </source>
</evidence>
<feature type="domain" description="Glycosyltransferase subfamily 4-like N-terminal" evidence="2">
    <location>
        <begin position="104"/>
        <end position="177"/>
    </location>
</feature>
<dbReference type="Proteomes" id="UP000509346">
    <property type="component" value="Chromosome"/>
</dbReference>
<dbReference type="SUPFAM" id="SSF53756">
    <property type="entry name" value="UDP-Glycosyltransferase/glycogen phosphorylase"/>
    <property type="match status" value="1"/>
</dbReference>
<dbReference type="OrthoDB" id="132546at2157"/>
<dbReference type="KEGG" id="hpel:HZS54_06755"/>
<protein>
    <submittedName>
        <fullName evidence="3">Glycosyltransferase family 4 protein</fullName>
    </submittedName>
</protein>
<name>A0A7D5PA76_9EURY</name>
<proteinExistence type="predicted"/>
<keyword evidence="4" id="KW-1185">Reference proteome</keyword>
<dbReference type="PANTHER" id="PTHR12526">
    <property type="entry name" value="GLYCOSYLTRANSFERASE"/>
    <property type="match status" value="1"/>
</dbReference>
<dbReference type="Gene3D" id="3.40.50.2000">
    <property type="entry name" value="Glycogen Phosphorylase B"/>
    <property type="match status" value="2"/>
</dbReference>
<evidence type="ECO:0000259" key="2">
    <source>
        <dbReference type="Pfam" id="PF13439"/>
    </source>
</evidence>
<evidence type="ECO:0000313" key="3">
    <source>
        <dbReference type="EMBL" id="QLH81342.1"/>
    </source>
</evidence>
<evidence type="ECO:0000313" key="4">
    <source>
        <dbReference type="Proteomes" id="UP000509346"/>
    </source>
</evidence>
<dbReference type="GO" id="GO:0016757">
    <property type="term" value="F:glycosyltransferase activity"/>
    <property type="evidence" value="ECO:0007669"/>
    <property type="project" value="InterPro"/>
</dbReference>
<dbReference type="Pfam" id="PF13439">
    <property type="entry name" value="Glyco_transf_4"/>
    <property type="match status" value="1"/>
</dbReference>